<dbReference type="CDD" id="cd00831">
    <property type="entry name" value="CHS_like"/>
    <property type="match status" value="1"/>
</dbReference>
<dbReference type="InterPro" id="IPR013747">
    <property type="entry name" value="ACP_syn_III_C"/>
</dbReference>
<dbReference type="GO" id="GO:0006633">
    <property type="term" value="P:fatty acid biosynthetic process"/>
    <property type="evidence" value="ECO:0007669"/>
    <property type="project" value="UniProtKB-UniPathway"/>
</dbReference>
<feature type="domain" description="FAE" evidence="9">
    <location>
        <begin position="113"/>
        <end position="386"/>
    </location>
</feature>
<reference evidence="12" key="1">
    <citation type="journal article" date="2019" name="Curr. Biol.">
        <title>Genome Sequence of Striga asiatica Provides Insight into the Evolution of Plant Parasitism.</title>
        <authorList>
            <person name="Yoshida S."/>
            <person name="Kim S."/>
            <person name="Wafula E.K."/>
            <person name="Tanskanen J."/>
            <person name="Kim Y.M."/>
            <person name="Honaas L."/>
            <person name="Yang Z."/>
            <person name="Spallek T."/>
            <person name="Conn C.E."/>
            <person name="Ichihashi Y."/>
            <person name="Cheong K."/>
            <person name="Cui S."/>
            <person name="Der J.P."/>
            <person name="Gundlach H."/>
            <person name="Jiao Y."/>
            <person name="Hori C."/>
            <person name="Ishida J.K."/>
            <person name="Kasahara H."/>
            <person name="Kiba T."/>
            <person name="Kim M.S."/>
            <person name="Koo N."/>
            <person name="Laohavisit A."/>
            <person name="Lee Y.H."/>
            <person name="Lumba S."/>
            <person name="McCourt P."/>
            <person name="Mortimer J.C."/>
            <person name="Mutuku J.M."/>
            <person name="Nomura T."/>
            <person name="Sasaki-Sekimoto Y."/>
            <person name="Seto Y."/>
            <person name="Wang Y."/>
            <person name="Wakatake T."/>
            <person name="Sakakibara H."/>
            <person name="Demura T."/>
            <person name="Yamaguchi S."/>
            <person name="Yoneyama K."/>
            <person name="Manabe R.I."/>
            <person name="Nelson D.C."/>
            <person name="Schulman A.H."/>
            <person name="Timko M.P."/>
            <person name="dePamphilis C.W."/>
            <person name="Choi D."/>
            <person name="Shirasu K."/>
        </authorList>
    </citation>
    <scope>NUCLEOTIDE SEQUENCE [LARGE SCALE GENOMIC DNA]</scope>
    <source>
        <strain evidence="12">cv. UVA1</strain>
    </source>
</reference>
<evidence type="ECO:0000256" key="6">
    <source>
        <dbReference type="PIRNR" id="PIRNR036417"/>
    </source>
</evidence>
<keyword evidence="12" id="KW-1185">Reference proteome</keyword>
<feature type="region of interest" description="Disordered" evidence="7">
    <location>
        <begin position="1"/>
        <end position="31"/>
    </location>
</feature>
<comment type="similarity">
    <text evidence="2 6">Belongs to the thiolase-like superfamily. Chalcone/stilbene synthases family.</text>
</comment>
<dbReference type="Pfam" id="PF08392">
    <property type="entry name" value="FAE1_CUT1_RppA"/>
    <property type="match status" value="1"/>
</dbReference>
<sequence>MPTTKERVSPETMNQGLGNSGPHASSQDSSVGIHRGLPDFRSSVSLKYVKSGYCYLISHSKHFVCSILMMMLGTQAGKITWDVFSLGCHGLVNILLLLGFLSLATFVVLDFVPRSTYLVDFACYLPPDELKITKEEYIELAKKSGQFTPSSIDLQRKALDTSGLGNETYLPRSVFLPNHKTDLDHSREEAALLIYGAVDTLFSSSISGSRRLRPRDVKILIVNCGLLNTTPSLSAMLVNRYKLGRGTQSFNLGGMGCAASLAAIDLAGDLLKGYLGSYALVVSTEAVGPAWYGGNEPEMVLPNCFLRMGASAVLLSSCRLDRWRAKYRLKQVVRTHRGMDDGSFKSVQLKEDSQGRQGLSISKDVVEVSTRVLKAHIVGLRSLVGPGPGPTCKLAFEHVCVLATSKRMLDEVQKNLELTDESMEASRKTLERFGNTSSSSVWYELAYLEAKKRIKSGDRVWQLALGSGLKCNSVVWEAVRSVEQISRKPWNF</sequence>
<evidence type="ECO:0000313" key="11">
    <source>
        <dbReference type="EMBL" id="GER36130.1"/>
    </source>
</evidence>
<comment type="catalytic activity">
    <reaction evidence="5">
        <text>a very-long-chain acyl-CoA + malonyl-CoA + H(+) = a very-long-chain 3-oxoacyl-CoA + CO2 + CoA</text>
        <dbReference type="Rhea" id="RHEA:32727"/>
        <dbReference type="ChEBI" id="CHEBI:15378"/>
        <dbReference type="ChEBI" id="CHEBI:16526"/>
        <dbReference type="ChEBI" id="CHEBI:57287"/>
        <dbReference type="ChEBI" id="CHEBI:57384"/>
        <dbReference type="ChEBI" id="CHEBI:90725"/>
        <dbReference type="ChEBI" id="CHEBI:90736"/>
        <dbReference type="EC" id="2.3.1.199"/>
    </reaction>
</comment>
<keyword evidence="8" id="KW-0812">Transmembrane</keyword>
<keyword evidence="3 6" id="KW-0808">Transferase</keyword>
<organism evidence="11 12">
    <name type="scientific">Striga asiatica</name>
    <name type="common">Asiatic witchweed</name>
    <name type="synonym">Buchnera asiatica</name>
    <dbReference type="NCBI Taxonomy" id="4170"/>
    <lineage>
        <taxon>Eukaryota</taxon>
        <taxon>Viridiplantae</taxon>
        <taxon>Streptophyta</taxon>
        <taxon>Embryophyta</taxon>
        <taxon>Tracheophyta</taxon>
        <taxon>Spermatophyta</taxon>
        <taxon>Magnoliopsida</taxon>
        <taxon>eudicotyledons</taxon>
        <taxon>Gunneridae</taxon>
        <taxon>Pentapetalae</taxon>
        <taxon>asterids</taxon>
        <taxon>lamiids</taxon>
        <taxon>Lamiales</taxon>
        <taxon>Orobanchaceae</taxon>
        <taxon>Buchnereae</taxon>
        <taxon>Striga</taxon>
    </lineage>
</organism>
<dbReference type="PIRSF" id="PIRSF036417">
    <property type="entry name" value="3-ktacl-CoA_syn"/>
    <property type="match status" value="1"/>
</dbReference>
<feature type="transmembrane region" description="Helical" evidence="8">
    <location>
        <begin position="92"/>
        <end position="112"/>
    </location>
</feature>
<name>A0A5A7PTG0_STRAF</name>
<evidence type="ECO:0000256" key="3">
    <source>
        <dbReference type="ARBA" id="ARBA00022679"/>
    </source>
</evidence>
<proteinExistence type="inferred from homology"/>
<dbReference type="GO" id="GO:0016020">
    <property type="term" value="C:membrane"/>
    <property type="evidence" value="ECO:0007669"/>
    <property type="project" value="InterPro"/>
</dbReference>
<protein>
    <recommendedName>
        <fullName evidence="6">3-ketoacyl-CoA synthase</fullName>
        <ecNumber evidence="6">2.3.1.-</ecNumber>
    </recommendedName>
</protein>
<evidence type="ECO:0000256" key="1">
    <source>
        <dbReference type="ARBA" id="ARBA00005194"/>
    </source>
</evidence>
<dbReference type="EMBL" id="BKCP01005072">
    <property type="protein sequence ID" value="GER36130.1"/>
    <property type="molecule type" value="Genomic_DNA"/>
</dbReference>
<feature type="domain" description="Beta-ketoacyl-[acyl-carrier-protein] synthase III C-terminal" evidence="10">
    <location>
        <begin position="398"/>
        <end position="477"/>
    </location>
</feature>
<evidence type="ECO:0000256" key="5">
    <source>
        <dbReference type="ARBA" id="ARBA00047375"/>
    </source>
</evidence>
<gene>
    <name evidence="11" type="ORF">STAS_12449</name>
</gene>
<dbReference type="InterPro" id="IPR013601">
    <property type="entry name" value="FAE1_typ3_polyketide_synth"/>
</dbReference>
<dbReference type="PANTHER" id="PTHR31561">
    <property type="entry name" value="3-KETOACYL-COA SYNTHASE"/>
    <property type="match status" value="1"/>
</dbReference>
<feature type="compositionally biased region" description="Polar residues" evidence="7">
    <location>
        <begin position="11"/>
        <end position="30"/>
    </location>
</feature>
<dbReference type="InterPro" id="IPR016039">
    <property type="entry name" value="Thiolase-like"/>
</dbReference>
<evidence type="ECO:0000259" key="9">
    <source>
        <dbReference type="Pfam" id="PF08392"/>
    </source>
</evidence>
<dbReference type="InterPro" id="IPR012392">
    <property type="entry name" value="3-ktacl-CoA_syn"/>
</dbReference>
<dbReference type="GO" id="GO:0009922">
    <property type="term" value="F:fatty acid elongase activity"/>
    <property type="evidence" value="ECO:0007669"/>
    <property type="project" value="UniProtKB-EC"/>
</dbReference>
<keyword evidence="8" id="KW-1133">Transmembrane helix</keyword>
<dbReference type="EC" id="2.3.1.-" evidence="6"/>
<dbReference type="UniPathway" id="UPA00094"/>
<evidence type="ECO:0000256" key="8">
    <source>
        <dbReference type="SAM" id="Phobius"/>
    </source>
</evidence>
<evidence type="ECO:0000313" key="12">
    <source>
        <dbReference type="Proteomes" id="UP000325081"/>
    </source>
</evidence>
<dbReference type="Proteomes" id="UP000325081">
    <property type="component" value="Unassembled WGS sequence"/>
</dbReference>
<keyword evidence="4 6" id="KW-0012">Acyltransferase</keyword>
<evidence type="ECO:0000259" key="10">
    <source>
        <dbReference type="Pfam" id="PF08541"/>
    </source>
</evidence>
<evidence type="ECO:0000256" key="4">
    <source>
        <dbReference type="ARBA" id="ARBA00023315"/>
    </source>
</evidence>
<dbReference type="OrthoDB" id="329835at2759"/>
<evidence type="ECO:0000256" key="7">
    <source>
        <dbReference type="SAM" id="MobiDB-lite"/>
    </source>
</evidence>
<dbReference type="Pfam" id="PF08541">
    <property type="entry name" value="ACP_syn_III_C"/>
    <property type="match status" value="1"/>
</dbReference>
<dbReference type="AlphaFoldDB" id="A0A5A7PTG0"/>
<comment type="pathway">
    <text evidence="1 6">Lipid metabolism; fatty acid biosynthesis.</text>
</comment>
<comment type="caution">
    <text evidence="11">The sequence shown here is derived from an EMBL/GenBank/DDBJ whole genome shotgun (WGS) entry which is preliminary data.</text>
</comment>
<keyword evidence="8" id="KW-0472">Membrane</keyword>
<accession>A0A5A7PTG0</accession>
<evidence type="ECO:0000256" key="2">
    <source>
        <dbReference type="ARBA" id="ARBA00005531"/>
    </source>
</evidence>
<dbReference type="SUPFAM" id="SSF53901">
    <property type="entry name" value="Thiolase-like"/>
    <property type="match status" value="2"/>
</dbReference>
<dbReference type="Gene3D" id="3.40.47.10">
    <property type="match status" value="1"/>
</dbReference>